<dbReference type="KEGG" id="nfl:COO91_08045"/>
<name>A0A2K8T2L3_9NOSO</name>
<proteinExistence type="predicted"/>
<gene>
    <name evidence="1" type="ORF">COO91_08045</name>
</gene>
<dbReference type="Proteomes" id="UP000232003">
    <property type="component" value="Chromosome"/>
</dbReference>
<protein>
    <submittedName>
        <fullName evidence="1">Uncharacterized protein</fullName>
    </submittedName>
</protein>
<dbReference type="AlphaFoldDB" id="A0A2K8T2L3"/>
<evidence type="ECO:0000313" key="2">
    <source>
        <dbReference type="Proteomes" id="UP000232003"/>
    </source>
</evidence>
<dbReference type="EMBL" id="CP024785">
    <property type="protein sequence ID" value="AUB41954.1"/>
    <property type="molecule type" value="Genomic_DNA"/>
</dbReference>
<accession>A0A2K8T2L3</accession>
<sequence length="41" mass="4608">MLQALALHNIPAHTEISYPDLFDDKSVENAPLQYLGQTQPK</sequence>
<reference evidence="1 2" key="1">
    <citation type="submission" date="2017-11" db="EMBL/GenBank/DDBJ databases">
        <title>Complete genome of a free-living desiccation-tolerant cyanobacterium and its photosynthetic adaptation to extreme terrestrial habitat.</title>
        <authorList>
            <person name="Shang J."/>
        </authorList>
    </citation>
    <scope>NUCLEOTIDE SEQUENCE [LARGE SCALE GENOMIC DNA]</scope>
    <source>
        <strain evidence="1 2">CCNUN1</strain>
    </source>
</reference>
<keyword evidence="2" id="KW-1185">Reference proteome</keyword>
<organism evidence="1 2">
    <name type="scientific">Nostoc flagelliforme CCNUN1</name>
    <dbReference type="NCBI Taxonomy" id="2038116"/>
    <lineage>
        <taxon>Bacteria</taxon>
        <taxon>Bacillati</taxon>
        <taxon>Cyanobacteriota</taxon>
        <taxon>Cyanophyceae</taxon>
        <taxon>Nostocales</taxon>
        <taxon>Nostocaceae</taxon>
        <taxon>Nostoc</taxon>
    </lineage>
</organism>
<evidence type="ECO:0000313" key="1">
    <source>
        <dbReference type="EMBL" id="AUB41954.1"/>
    </source>
</evidence>